<comment type="catalytic activity">
    <reaction evidence="5">
        <text>a 2'-deoxyadenosine in DNA + S-adenosyl-L-methionine = an N(6)-methyl-2'-deoxyadenosine in DNA + S-adenosyl-L-homocysteine + H(+)</text>
        <dbReference type="Rhea" id="RHEA:15197"/>
        <dbReference type="Rhea" id="RHEA-COMP:12418"/>
        <dbReference type="Rhea" id="RHEA-COMP:12419"/>
        <dbReference type="ChEBI" id="CHEBI:15378"/>
        <dbReference type="ChEBI" id="CHEBI:57856"/>
        <dbReference type="ChEBI" id="CHEBI:59789"/>
        <dbReference type="ChEBI" id="CHEBI:90615"/>
        <dbReference type="ChEBI" id="CHEBI:90616"/>
        <dbReference type="EC" id="2.1.1.72"/>
    </reaction>
</comment>
<organism evidence="7 8">
    <name type="scientific">Botrimarina hoheduenensis</name>
    <dbReference type="NCBI Taxonomy" id="2528000"/>
    <lineage>
        <taxon>Bacteria</taxon>
        <taxon>Pseudomonadati</taxon>
        <taxon>Planctomycetota</taxon>
        <taxon>Planctomycetia</taxon>
        <taxon>Pirellulales</taxon>
        <taxon>Lacipirellulaceae</taxon>
        <taxon>Botrimarina</taxon>
    </lineage>
</organism>
<dbReference type="AlphaFoldDB" id="A0A5C5WGM9"/>
<evidence type="ECO:0000256" key="5">
    <source>
        <dbReference type="ARBA" id="ARBA00047942"/>
    </source>
</evidence>
<accession>A0A5C5WGM9</accession>
<proteinExistence type="predicted"/>
<dbReference type="EMBL" id="SJPH01000001">
    <property type="protein sequence ID" value="TWT48942.1"/>
    <property type="molecule type" value="Genomic_DNA"/>
</dbReference>
<comment type="caution">
    <text evidence="7">The sequence shown here is derived from an EMBL/GenBank/DDBJ whole genome shotgun (WGS) entry which is preliminary data.</text>
</comment>
<dbReference type="Pfam" id="PF07669">
    <property type="entry name" value="Eco57I"/>
    <property type="match status" value="1"/>
</dbReference>
<sequence length="1186" mass="133081">MSMPSAQELEPLDKQLRSKLEKAVEAARDVAEEAAAAACMQLGIGRAKPDAHLSEEQRDLRRRLRIHGRQLGDERDPKTEVQEVVRLVEEIAYEHWHRMLFARFLAENQLLMYPDPDEPVAVSLEDCEDLAADEGAANGWELAARFATKMLPQIFRIESPAFALDLPPEKQQRLEQLLSELPPEVFTASDSLGWVYQFWQTKRKKAINESEVKIGARELPAVTQLFTEPYMVSFLLDNSLGAWWAARRLSEDDLQNAESEQELRDKASLPDVPFEYLRFVRTSSGDEGEGEENTGPWTPAAGTFDAWPESLSELKTLDPCCGSGHFLVAALLMLTPMRMELEELSATEAVDRVLSENLHGLEIDQRCVELAAFALALAAWRFPNASGYRVLPDLNVACCGLSVSVAKDEWKKLAGGDNQLRIALDWMYDEFKDAPLLGSLFNPKKSGLPLGVNWQEFAGVLEEVLAAEPNSQIHESAVVAHGMAKAIVLLSKRFGFVITNVPYLARAKQSPQLQDFSSSNYDLAKGDLATTAMRRCLEFTEDDGATALVLPQNWLFLRTYACFRERVLEEETWNLLARLGPGAFREIGGEVVKAILLVTSHRVFREGQLLSEARPSSTICNFDVADQTSVDDKAIALIESNAVLTQQIDQLENEDSIVQLSPKSGLPLLSQSAYCYQGTSTGDNPRFAFEFWELESTSSRWRLLETVPRSTQCYAGKENVVDWENVVAFDGAAIRGEDAHKGRGVIIGQMSSLPASIYTGEKFANSTPVIIVRSDGLLLPVWLYVSSSDFTIELRKVNQKLSVDNGYVGKIPFDLAHWQQVASEKYPHGLPEPYSDDPTQWLFHGHPASSTDALQVAVARLLGYRWPAELDAEMELATDARAWVERSSQLTDSSQNDTADDDGIVCIPAVGTEQPAEDRLLNLLHRAYEDARAQEQVFRDKLDAADSNDGVTVDLWRRGWQPSLPDSFPAWRDSLLEGADHTGKTLESWLRDKFFAQHFKLFHHRPFIWQIWDGLKDGFSVLVNYHKLDNKLLETLIYTYLNDWIKTQKNQVGNVDGSQERLDAANALKAKLELILQGESPHDIFVRWKPLEQQPIGWNPDINDGVRLNIRPWLTVGDVGKRGAGVLRDKPNCKWTKDRGKDVESAPWYHLGLEYDGKEGDRINDHHLTLEEKKAARLESTVEVGA</sequence>
<dbReference type="PRINTS" id="PR00507">
    <property type="entry name" value="N12N6MTFRASE"/>
</dbReference>
<dbReference type="PANTHER" id="PTHR33841:SF1">
    <property type="entry name" value="DNA METHYLTRANSFERASE A"/>
    <property type="match status" value="1"/>
</dbReference>
<dbReference type="SUPFAM" id="SSF53335">
    <property type="entry name" value="S-adenosyl-L-methionine-dependent methyltransferases"/>
    <property type="match status" value="1"/>
</dbReference>
<evidence type="ECO:0000256" key="2">
    <source>
        <dbReference type="ARBA" id="ARBA00022603"/>
    </source>
</evidence>
<dbReference type="InterPro" id="IPR011639">
    <property type="entry name" value="MethylTrfase_TaqI-like_dom"/>
</dbReference>
<reference evidence="7 8" key="1">
    <citation type="submission" date="2019-02" db="EMBL/GenBank/DDBJ databases">
        <title>Deep-cultivation of Planctomycetes and their phenomic and genomic characterization uncovers novel biology.</title>
        <authorList>
            <person name="Wiegand S."/>
            <person name="Jogler M."/>
            <person name="Boedeker C."/>
            <person name="Pinto D."/>
            <person name="Vollmers J."/>
            <person name="Rivas-Marin E."/>
            <person name="Kohn T."/>
            <person name="Peeters S.H."/>
            <person name="Heuer A."/>
            <person name="Rast P."/>
            <person name="Oberbeckmann S."/>
            <person name="Bunk B."/>
            <person name="Jeske O."/>
            <person name="Meyerdierks A."/>
            <person name="Storesund J.E."/>
            <person name="Kallscheuer N."/>
            <person name="Luecker S."/>
            <person name="Lage O.M."/>
            <person name="Pohl T."/>
            <person name="Merkel B.J."/>
            <person name="Hornburger P."/>
            <person name="Mueller R.-W."/>
            <person name="Bruemmer F."/>
            <person name="Labrenz M."/>
            <person name="Spormann A.M."/>
            <person name="Op Den Camp H."/>
            <person name="Overmann J."/>
            <person name="Amann R."/>
            <person name="Jetten M.S.M."/>
            <person name="Mascher T."/>
            <person name="Medema M.H."/>
            <person name="Devos D.P."/>
            <person name="Kaster A.-K."/>
            <person name="Ovreas L."/>
            <person name="Rohde M."/>
            <person name="Galperin M.Y."/>
            <person name="Jogler C."/>
        </authorList>
    </citation>
    <scope>NUCLEOTIDE SEQUENCE [LARGE SCALE GENOMIC DNA]</scope>
    <source>
        <strain evidence="7 8">Pla111</strain>
    </source>
</reference>
<gene>
    <name evidence="7" type="ORF">Pla111_07200</name>
</gene>
<dbReference type="PANTHER" id="PTHR33841">
    <property type="entry name" value="DNA METHYLTRANSFERASE YEEA-RELATED"/>
    <property type="match status" value="1"/>
</dbReference>
<protein>
    <recommendedName>
        <fullName evidence="1">site-specific DNA-methyltransferase (adenine-specific)</fullName>
        <ecNumber evidence="1">2.1.1.72</ecNumber>
    </recommendedName>
</protein>
<dbReference type="EC" id="2.1.1.72" evidence="1"/>
<evidence type="ECO:0000256" key="3">
    <source>
        <dbReference type="ARBA" id="ARBA00022679"/>
    </source>
</evidence>
<keyword evidence="2" id="KW-0489">Methyltransferase</keyword>
<keyword evidence="4" id="KW-0949">S-adenosyl-L-methionine</keyword>
<dbReference type="InterPro" id="IPR050953">
    <property type="entry name" value="N4_N6_ade-DNA_methylase"/>
</dbReference>
<dbReference type="InterPro" id="IPR029063">
    <property type="entry name" value="SAM-dependent_MTases_sf"/>
</dbReference>
<dbReference type="GO" id="GO:0032259">
    <property type="term" value="P:methylation"/>
    <property type="evidence" value="ECO:0007669"/>
    <property type="project" value="UniProtKB-KW"/>
</dbReference>
<evidence type="ECO:0000259" key="6">
    <source>
        <dbReference type="Pfam" id="PF07669"/>
    </source>
</evidence>
<keyword evidence="3" id="KW-0808">Transferase</keyword>
<dbReference type="GO" id="GO:0009007">
    <property type="term" value="F:site-specific DNA-methyltransferase (adenine-specific) activity"/>
    <property type="evidence" value="ECO:0007669"/>
    <property type="project" value="UniProtKB-EC"/>
</dbReference>
<dbReference type="Proteomes" id="UP000318995">
    <property type="component" value="Unassembled WGS sequence"/>
</dbReference>
<evidence type="ECO:0000256" key="1">
    <source>
        <dbReference type="ARBA" id="ARBA00011900"/>
    </source>
</evidence>
<keyword evidence="8" id="KW-1185">Reference proteome</keyword>
<evidence type="ECO:0000313" key="8">
    <source>
        <dbReference type="Proteomes" id="UP000318995"/>
    </source>
</evidence>
<dbReference type="Gene3D" id="3.40.50.150">
    <property type="entry name" value="Vaccinia Virus protein VP39"/>
    <property type="match status" value="1"/>
</dbReference>
<feature type="domain" description="Type II methyltransferase M.TaqI-like" evidence="6">
    <location>
        <begin position="356"/>
        <end position="576"/>
    </location>
</feature>
<name>A0A5C5WGM9_9BACT</name>
<evidence type="ECO:0000313" key="7">
    <source>
        <dbReference type="EMBL" id="TWT48942.1"/>
    </source>
</evidence>
<evidence type="ECO:0000256" key="4">
    <source>
        <dbReference type="ARBA" id="ARBA00022691"/>
    </source>
</evidence>